<evidence type="ECO:0000256" key="1">
    <source>
        <dbReference type="SAM" id="Coils"/>
    </source>
</evidence>
<gene>
    <name evidence="3" type="ORF">DIATSA_LOCUS7924</name>
</gene>
<sequence length="500" mass="58962">MERDVIELKKDNEIMERMNKMEEENRKTNDHIRREIESMMTDWKYRMETEESKRNSHIVDNKKLYEVAMDTYGKVEVIRQSMGKVTPATSEQENTSTIDTKVINEKIEEMEKKVISEIIDVGCRIREKVEETTEETRYIIEETIKVAIKEGKEENIDLGQITDSIEEARERIEDKIVHTREELITEIKEEHRKTKKETKQYHTSNEKTNEKEAEELAKKVVEHLKINTPTSSITNPPDTYADMTRKNKIMIPTTTHSVLVSSEELMDISEDVIRKTEEILKPRNGEVKIDRIRKVKDQKILIGCSSKEEIKKIEEKLKKGKNIIVEAVRNKNPLITIKDVKFKMKDEDILDALIRQNNEIFKQDQEKEDIKIKFRRKARNPERCHLILQVKPEIWNKLTTQGRIYMDMERLKVEDQSPLIQCTRCLQFGHGRKFCTESADRCSHCGGLHLRAECPERERPPRCCNCAHAQLEDIEHNAFSRECRIRDKWEYLARSTTAYT</sequence>
<evidence type="ECO:0000256" key="2">
    <source>
        <dbReference type="SAM" id="MobiDB-lite"/>
    </source>
</evidence>
<reference evidence="3" key="2">
    <citation type="submission" date="2022-10" db="EMBL/GenBank/DDBJ databases">
        <authorList>
            <consortium name="ENA_rothamsted_submissions"/>
            <consortium name="culmorum"/>
            <person name="King R."/>
        </authorList>
    </citation>
    <scope>NUCLEOTIDE SEQUENCE</scope>
</reference>
<proteinExistence type="predicted"/>
<accession>A0A9N9WEZ3</accession>
<dbReference type="EMBL" id="OU893352">
    <property type="protein sequence ID" value="CAG9790255.1"/>
    <property type="molecule type" value="Genomic_DNA"/>
</dbReference>
<evidence type="ECO:0000313" key="3">
    <source>
        <dbReference type="EMBL" id="CAG9790255.1"/>
    </source>
</evidence>
<feature type="region of interest" description="Disordered" evidence="2">
    <location>
        <begin position="190"/>
        <end position="211"/>
    </location>
</feature>
<dbReference type="AlphaFoldDB" id="A0A9N9WEZ3"/>
<keyword evidence="4" id="KW-1185">Reference proteome</keyword>
<protein>
    <submittedName>
        <fullName evidence="3">Uncharacterized protein</fullName>
    </submittedName>
</protein>
<reference evidence="3" key="1">
    <citation type="submission" date="2021-12" db="EMBL/GenBank/DDBJ databases">
        <authorList>
            <person name="King R."/>
        </authorList>
    </citation>
    <scope>NUCLEOTIDE SEQUENCE</scope>
</reference>
<dbReference type="Proteomes" id="UP001153714">
    <property type="component" value="Chromosome 21"/>
</dbReference>
<dbReference type="OrthoDB" id="10022108at2759"/>
<name>A0A9N9WEZ3_9NEOP</name>
<keyword evidence="1" id="KW-0175">Coiled coil</keyword>
<evidence type="ECO:0000313" key="4">
    <source>
        <dbReference type="Proteomes" id="UP001153714"/>
    </source>
</evidence>
<organism evidence="3 4">
    <name type="scientific">Diatraea saccharalis</name>
    <name type="common">sugarcane borer</name>
    <dbReference type="NCBI Taxonomy" id="40085"/>
    <lineage>
        <taxon>Eukaryota</taxon>
        <taxon>Metazoa</taxon>
        <taxon>Ecdysozoa</taxon>
        <taxon>Arthropoda</taxon>
        <taxon>Hexapoda</taxon>
        <taxon>Insecta</taxon>
        <taxon>Pterygota</taxon>
        <taxon>Neoptera</taxon>
        <taxon>Endopterygota</taxon>
        <taxon>Lepidoptera</taxon>
        <taxon>Glossata</taxon>
        <taxon>Ditrysia</taxon>
        <taxon>Pyraloidea</taxon>
        <taxon>Crambidae</taxon>
        <taxon>Crambinae</taxon>
        <taxon>Diatraea</taxon>
    </lineage>
</organism>
<feature type="coiled-coil region" evidence="1">
    <location>
        <begin position="5"/>
        <end position="38"/>
    </location>
</feature>